<keyword evidence="12" id="KW-1185">Reference proteome</keyword>
<feature type="chain" id="PRO_5035968201" description="Endoglucanase" evidence="9">
    <location>
        <begin position="24"/>
        <end position="465"/>
    </location>
</feature>
<gene>
    <name evidence="11" type="ORF">CUNI_LOCUS6035</name>
</gene>
<evidence type="ECO:0000256" key="7">
    <source>
        <dbReference type="ARBA" id="ARBA00023326"/>
    </source>
</evidence>
<evidence type="ECO:0000256" key="8">
    <source>
        <dbReference type="PROSITE-ProRule" id="PRU10060"/>
    </source>
</evidence>
<comment type="similarity">
    <text evidence="2 8 9">Belongs to the glycosyl hydrolase 9 (cellulase E) family.</text>
</comment>
<protein>
    <recommendedName>
        <fullName evidence="9">Endoglucanase</fullName>
        <ecNumber evidence="9">3.2.1.4</ecNumber>
    </recommendedName>
</protein>
<evidence type="ECO:0000256" key="2">
    <source>
        <dbReference type="ARBA" id="ARBA00007072"/>
    </source>
</evidence>
<dbReference type="InterPro" id="IPR008928">
    <property type="entry name" value="6-hairpin_glycosidase_sf"/>
</dbReference>
<feature type="domain" description="Glycoside hydrolase family 9" evidence="10">
    <location>
        <begin position="27"/>
        <end position="440"/>
    </location>
</feature>
<keyword evidence="3 8" id="KW-0378">Hydrolase</keyword>
<dbReference type="Gene3D" id="1.50.10.10">
    <property type="match status" value="1"/>
</dbReference>
<proteinExistence type="inferred from homology"/>
<evidence type="ECO:0000256" key="9">
    <source>
        <dbReference type="RuleBase" id="RU361166"/>
    </source>
</evidence>
<feature type="active site" evidence="8">
    <location>
        <position position="429"/>
    </location>
</feature>
<dbReference type="OrthoDB" id="10257085at2759"/>
<evidence type="ECO:0000259" key="10">
    <source>
        <dbReference type="Pfam" id="PF00759"/>
    </source>
</evidence>
<dbReference type="GO" id="GO:0008810">
    <property type="term" value="F:cellulase activity"/>
    <property type="evidence" value="ECO:0007669"/>
    <property type="project" value="UniProtKB-EC"/>
</dbReference>
<dbReference type="AlphaFoldDB" id="A0A8S3YTM8"/>
<dbReference type="EMBL" id="CAJHNH020000902">
    <property type="protein sequence ID" value="CAG5120477.1"/>
    <property type="molecule type" value="Genomic_DNA"/>
</dbReference>
<sequence length="465" mass="50815">ISHQMMIGKISLLLAILLASAEGAKNYADALGKSILFYDAQRSGKLPANNPIKWRGDSAVNDCVPGGWYDAGDHVKFGLPLSSTLTILGWSLIKFKDGYVKAGQLDNAYDSVKWGYDYVLKAWNPSKNELVVQVGDGDTDHAYWGRPEDMTMPRPCLVVNNNIHGADIAAGTAAALATGAIVFKDKGDSAYANQLLNAAKSLYDYAKGHRGMFKSNFYGSLNDTDELCDASIWLYKATNDQKYLTDAKTQFGDDSYTWGYGWDNKMVGCQALLYEATKDNYYKNAVDSYFTYNWLPGGGIDYTPCGLAWRDKWGSLRAAANSAFIALIAAELGIQTSNLRQWATEQINYILGDNPHNGGCYSYEIGYGSKYPLQPHHRAASCPNRPAPCGYTEANSPNANPQVLIGALVGGPDVNDNYNDLRSDYVGNEVAIDYNAGFQASLAGILHLQAINQLPTTHNKCPCKN</sequence>
<comment type="catalytic activity">
    <reaction evidence="1 9">
        <text>Endohydrolysis of (1-&gt;4)-beta-D-glucosidic linkages in cellulose, lichenin and cereal beta-D-glucans.</text>
        <dbReference type="EC" id="3.2.1.4"/>
    </reaction>
</comment>
<evidence type="ECO:0000256" key="6">
    <source>
        <dbReference type="ARBA" id="ARBA00023295"/>
    </source>
</evidence>
<feature type="active site" evidence="8">
    <location>
        <position position="420"/>
    </location>
</feature>
<name>A0A8S3YTM8_9EUPU</name>
<reference evidence="11" key="1">
    <citation type="submission" date="2021-04" db="EMBL/GenBank/DDBJ databases">
        <authorList>
            <consortium name="Molecular Ecology Group"/>
        </authorList>
    </citation>
    <scope>NUCLEOTIDE SEQUENCE</scope>
</reference>
<dbReference type="Proteomes" id="UP000678393">
    <property type="component" value="Unassembled WGS sequence"/>
</dbReference>
<evidence type="ECO:0000256" key="5">
    <source>
        <dbReference type="ARBA" id="ARBA00023277"/>
    </source>
</evidence>
<dbReference type="PROSITE" id="PS00698">
    <property type="entry name" value="GH9_3"/>
    <property type="match status" value="1"/>
</dbReference>
<dbReference type="EC" id="3.2.1.4" evidence="9"/>
<keyword evidence="6 8" id="KW-0326">Glycosidase</keyword>
<dbReference type="GO" id="GO:0030245">
    <property type="term" value="P:cellulose catabolic process"/>
    <property type="evidence" value="ECO:0007669"/>
    <property type="project" value="UniProtKB-KW"/>
</dbReference>
<comment type="caution">
    <text evidence="11">The sequence shown here is derived from an EMBL/GenBank/DDBJ whole genome shotgun (WGS) entry which is preliminary data.</text>
</comment>
<feature type="non-terminal residue" evidence="11">
    <location>
        <position position="465"/>
    </location>
</feature>
<accession>A0A8S3YTM8</accession>
<dbReference type="PANTHER" id="PTHR22298">
    <property type="entry name" value="ENDO-1,4-BETA-GLUCANASE"/>
    <property type="match status" value="1"/>
</dbReference>
<keyword evidence="5 8" id="KW-0119">Carbohydrate metabolism</keyword>
<keyword evidence="7 8" id="KW-0624">Polysaccharide degradation</keyword>
<evidence type="ECO:0000313" key="11">
    <source>
        <dbReference type="EMBL" id="CAG5120477.1"/>
    </source>
</evidence>
<feature type="signal peptide" evidence="9">
    <location>
        <begin position="1"/>
        <end position="23"/>
    </location>
</feature>
<organism evidence="11 12">
    <name type="scientific">Candidula unifasciata</name>
    <dbReference type="NCBI Taxonomy" id="100452"/>
    <lineage>
        <taxon>Eukaryota</taxon>
        <taxon>Metazoa</taxon>
        <taxon>Spiralia</taxon>
        <taxon>Lophotrochozoa</taxon>
        <taxon>Mollusca</taxon>
        <taxon>Gastropoda</taxon>
        <taxon>Heterobranchia</taxon>
        <taxon>Euthyneura</taxon>
        <taxon>Panpulmonata</taxon>
        <taxon>Eupulmonata</taxon>
        <taxon>Stylommatophora</taxon>
        <taxon>Helicina</taxon>
        <taxon>Helicoidea</taxon>
        <taxon>Geomitridae</taxon>
        <taxon>Candidula</taxon>
    </lineage>
</organism>
<keyword evidence="4 9" id="KW-0136">Cellulose degradation</keyword>
<evidence type="ECO:0000256" key="1">
    <source>
        <dbReference type="ARBA" id="ARBA00000966"/>
    </source>
</evidence>
<dbReference type="InterPro" id="IPR033126">
    <property type="entry name" value="Glyco_hydro_9_Asp/Glu_AS"/>
</dbReference>
<dbReference type="InterPro" id="IPR001701">
    <property type="entry name" value="Glyco_hydro_9"/>
</dbReference>
<evidence type="ECO:0000256" key="4">
    <source>
        <dbReference type="ARBA" id="ARBA00023001"/>
    </source>
</evidence>
<evidence type="ECO:0000313" key="12">
    <source>
        <dbReference type="Proteomes" id="UP000678393"/>
    </source>
</evidence>
<dbReference type="InterPro" id="IPR012341">
    <property type="entry name" value="6hp_glycosidase-like_sf"/>
</dbReference>
<keyword evidence="9" id="KW-0732">Signal</keyword>
<evidence type="ECO:0000256" key="3">
    <source>
        <dbReference type="ARBA" id="ARBA00022801"/>
    </source>
</evidence>
<dbReference type="Pfam" id="PF00759">
    <property type="entry name" value="Glyco_hydro_9"/>
    <property type="match status" value="1"/>
</dbReference>
<dbReference type="SUPFAM" id="SSF48208">
    <property type="entry name" value="Six-hairpin glycosidases"/>
    <property type="match status" value="1"/>
</dbReference>